<keyword evidence="10" id="KW-1185">Reference proteome</keyword>
<evidence type="ECO:0000256" key="1">
    <source>
        <dbReference type="ARBA" id="ARBA00022485"/>
    </source>
</evidence>
<organism evidence="9 10">
    <name type="scientific">Thalassobacillus cyri</name>
    <dbReference type="NCBI Taxonomy" id="571932"/>
    <lineage>
        <taxon>Bacteria</taxon>
        <taxon>Bacillati</taxon>
        <taxon>Bacillota</taxon>
        <taxon>Bacilli</taxon>
        <taxon>Bacillales</taxon>
        <taxon>Bacillaceae</taxon>
        <taxon>Thalassobacillus</taxon>
    </lineage>
</organism>
<dbReference type="STRING" id="571932.SAMN05421743_109135"/>
<sequence length="211" mass="23787">MKLPKELLRLAEERIAPYDTEGLVIGAGNENGEIMIVGEAPGEKEAVEGKPFIGRAGKELDKQLDYLGLTRNDVYITSAVRSRPYKWVKTTKKGTGGKRKANRKPNQKEILAHAPILDYQIEQMKPRWIIALGSVAYERLTGRKDKMTEIVGKPIETPIKKLKDQTGSAYTYTDEKFTVIPLYHPAAVFYNPVIKEDIYTALDQLKGHLMK</sequence>
<dbReference type="PANTHER" id="PTHR33693">
    <property type="entry name" value="TYPE-5 URACIL-DNA GLYCOSYLASE"/>
    <property type="match status" value="1"/>
</dbReference>
<dbReference type="PANTHER" id="PTHR33693:SF1">
    <property type="entry name" value="TYPE-4 URACIL-DNA GLYCOSYLASE"/>
    <property type="match status" value="1"/>
</dbReference>
<keyword evidence="1" id="KW-0004">4Fe-4S</keyword>
<feature type="domain" description="Uracil-DNA glycosylase-like" evidence="8">
    <location>
        <begin position="25"/>
        <end position="199"/>
    </location>
</feature>
<dbReference type="CDD" id="cd10030">
    <property type="entry name" value="UDG-F4_TTUDGA_SPO1dp_like"/>
    <property type="match status" value="1"/>
</dbReference>
<evidence type="ECO:0000256" key="5">
    <source>
        <dbReference type="ARBA" id="ARBA00023004"/>
    </source>
</evidence>
<dbReference type="GO" id="GO:0046872">
    <property type="term" value="F:metal ion binding"/>
    <property type="evidence" value="ECO:0007669"/>
    <property type="project" value="UniProtKB-KW"/>
</dbReference>
<proteinExistence type="predicted"/>
<keyword evidence="3" id="KW-0227">DNA damage</keyword>
<dbReference type="Gene3D" id="3.40.470.10">
    <property type="entry name" value="Uracil-DNA glycosylase-like domain"/>
    <property type="match status" value="1"/>
</dbReference>
<dbReference type="SMART" id="SM00986">
    <property type="entry name" value="UDG"/>
    <property type="match status" value="1"/>
</dbReference>
<evidence type="ECO:0000313" key="10">
    <source>
        <dbReference type="Proteomes" id="UP000198584"/>
    </source>
</evidence>
<evidence type="ECO:0000313" key="9">
    <source>
        <dbReference type="EMBL" id="SEA85893.1"/>
    </source>
</evidence>
<evidence type="ECO:0000256" key="4">
    <source>
        <dbReference type="ARBA" id="ARBA00022801"/>
    </source>
</evidence>
<dbReference type="InterPro" id="IPR051536">
    <property type="entry name" value="UDG_Type-4/5"/>
</dbReference>
<dbReference type="AlphaFoldDB" id="A0A1H4ELD9"/>
<keyword evidence="4" id="KW-0378">Hydrolase</keyword>
<evidence type="ECO:0000256" key="3">
    <source>
        <dbReference type="ARBA" id="ARBA00022763"/>
    </source>
</evidence>
<dbReference type="Pfam" id="PF03167">
    <property type="entry name" value="UDG"/>
    <property type="match status" value="1"/>
</dbReference>
<dbReference type="Proteomes" id="UP000198584">
    <property type="component" value="Unassembled WGS sequence"/>
</dbReference>
<evidence type="ECO:0000259" key="8">
    <source>
        <dbReference type="SMART" id="SM00986"/>
    </source>
</evidence>
<dbReference type="SUPFAM" id="SSF52141">
    <property type="entry name" value="Uracil-DNA glycosylase-like"/>
    <property type="match status" value="1"/>
</dbReference>
<keyword evidence="2" id="KW-0479">Metal-binding</keyword>
<protein>
    <submittedName>
        <fullName evidence="9">DNA polymerase</fullName>
    </submittedName>
</protein>
<dbReference type="OrthoDB" id="5290748at2"/>
<dbReference type="GO" id="GO:0051539">
    <property type="term" value="F:4 iron, 4 sulfur cluster binding"/>
    <property type="evidence" value="ECO:0007669"/>
    <property type="project" value="UniProtKB-KW"/>
</dbReference>
<keyword evidence="5" id="KW-0408">Iron</keyword>
<keyword evidence="7" id="KW-0234">DNA repair</keyword>
<evidence type="ECO:0000256" key="7">
    <source>
        <dbReference type="ARBA" id="ARBA00023204"/>
    </source>
</evidence>
<evidence type="ECO:0000256" key="6">
    <source>
        <dbReference type="ARBA" id="ARBA00023014"/>
    </source>
</evidence>
<dbReference type="RefSeq" id="WP_093045260.1">
    <property type="nucleotide sequence ID" value="NZ_FNQR01000009.1"/>
</dbReference>
<dbReference type="GO" id="GO:0097506">
    <property type="term" value="F:deaminated base DNA N-glycosylase activity"/>
    <property type="evidence" value="ECO:0007669"/>
    <property type="project" value="UniProtKB-ARBA"/>
</dbReference>
<gene>
    <name evidence="9" type="ORF">SAMN05421743_109135</name>
</gene>
<evidence type="ECO:0000256" key="2">
    <source>
        <dbReference type="ARBA" id="ARBA00022723"/>
    </source>
</evidence>
<dbReference type="SMART" id="SM00987">
    <property type="entry name" value="UreE_C"/>
    <property type="match status" value="1"/>
</dbReference>
<dbReference type="InterPro" id="IPR005122">
    <property type="entry name" value="Uracil-DNA_glycosylase-like"/>
</dbReference>
<reference evidence="9 10" key="1">
    <citation type="submission" date="2016-10" db="EMBL/GenBank/DDBJ databases">
        <authorList>
            <person name="de Groot N.N."/>
        </authorList>
    </citation>
    <scope>NUCLEOTIDE SEQUENCE [LARGE SCALE GENOMIC DNA]</scope>
    <source>
        <strain evidence="9 10">CCM7597</strain>
    </source>
</reference>
<dbReference type="EMBL" id="FNQR01000009">
    <property type="protein sequence ID" value="SEA85893.1"/>
    <property type="molecule type" value="Genomic_DNA"/>
</dbReference>
<accession>A0A1H4ELD9</accession>
<dbReference type="GO" id="GO:0006281">
    <property type="term" value="P:DNA repair"/>
    <property type="evidence" value="ECO:0007669"/>
    <property type="project" value="UniProtKB-KW"/>
</dbReference>
<dbReference type="InterPro" id="IPR036895">
    <property type="entry name" value="Uracil-DNA_glycosylase-like_sf"/>
</dbReference>
<keyword evidence="6" id="KW-0411">Iron-sulfur</keyword>
<name>A0A1H4ELD9_9BACI</name>